<keyword evidence="3" id="KW-1185">Reference proteome</keyword>
<accession>A0A813DKS8</accession>
<organism evidence="1 3">
    <name type="scientific">Polarella glacialis</name>
    <name type="common">Dinoflagellate</name>
    <dbReference type="NCBI Taxonomy" id="89957"/>
    <lineage>
        <taxon>Eukaryota</taxon>
        <taxon>Sar</taxon>
        <taxon>Alveolata</taxon>
        <taxon>Dinophyceae</taxon>
        <taxon>Suessiales</taxon>
        <taxon>Suessiaceae</taxon>
        <taxon>Polarella</taxon>
    </lineage>
</organism>
<sequence>VACLHQLLEDLYGLPIARQVLSYGADSTLLSDPKQVLGLGKDGVLQLRMLMPVDDVPEDRSEAVFSRSSRGSEPPAERCSVWVVLPCTSARSERRLFLENLVASTRASLVLQTALLKFVVDGAEGPFCLEHAGELLPGWCTLAALGMTSPQAKPGPAVLLLRLAGFGSENVAAPSTLTRF</sequence>
<dbReference type="Proteomes" id="UP000626109">
    <property type="component" value="Unassembled WGS sequence"/>
</dbReference>
<evidence type="ECO:0000313" key="2">
    <source>
        <dbReference type="EMBL" id="CAE8732420.1"/>
    </source>
</evidence>
<comment type="caution">
    <text evidence="1">The sequence shown here is derived from an EMBL/GenBank/DDBJ whole genome shotgun (WGS) entry which is preliminary data.</text>
</comment>
<gene>
    <name evidence="1" type="ORF">PGLA1383_LOCUS8029</name>
    <name evidence="2" type="ORF">PGLA2088_LOCUS46390</name>
</gene>
<proteinExistence type="predicted"/>
<dbReference type="EMBL" id="CAJNNW010036155">
    <property type="protein sequence ID" value="CAE8732420.1"/>
    <property type="molecule type" value="Genomic_DNA"/>
</dbReference>
<dbReference type="AlphaFoldDB" id="A0A813DKS8"/>
<name>A0A813DKS8_POLGL</name>
<protein>
    <submittedName>
        <fullName evidence="1">Uncharacterized protein</fullName>
    </submittedName>
</protein>
<feature type="non-terminal residue" evidence="1">
    <location>
        <position position="1"/>
    </location>
</feature>
<dbReference type="EMBL" id="CAJNNV010003583">
    <property type="protein sequence ID" value="CAE8589249.1"/>
    <property type="molecule type" value="Genomic_DNA"/>
</dbReference>
<evidence type="ECO:0000313" key="1">
    <source>
        <dbReference type="EMBL" id="CAE8589249.1"/>
    </source>
</evidence>
<reference evidence="1" key="1">
    <citation type="submission" date="2021-02" db="EMBL/GenBank/DDBJ databases">
        <authorList>
            <person name="Dougan E. K."/>
            <person name="Rhodes N."/>
            <person name="Thang M."/>
            <person name="Chan C."/>
        </authorList>
    </citation>
    <scope>NUCLEOTIDE SEQUENCE</scope>
</reference>
<dbReference type="Proteomes" id="UP000654075">
    <property type="component" value="Unassembled WGS sequence"/>
</dbReference>
<evidence type="ECO:0000313" key="3">
    <source>
        <dbReference type="Proteomes" id="UP000654075"/>
    </source>
</evidence>